<dbReference type="PROSITE" id="PS50088">
    <property type="entry name" value="ANK_REPEAT"/>
    <property type="match status" value="2"/>
</dbReference>
<dbReference type="SMART" id="SM00248">
    <property type="entry name" value="ANK"/>
    <property type="match status" value="3"/>
</dbReference>
<keyword evidence="1" id="KW-0677">Repeat</keyword>
<dbReference type="InterPro" id="IPR002110">
    <property type="entry name" value="Ankyrin_rpt"/>
</dbReference>
<dbReference type="AlphaFoldDB" id="A0A7I8VCI0"/>
<name>A0A7I8VCI0_9ANNE</name>
<dbReference type="OrthoDB" id="194358at2759"/>
<evidence type="ECO:0000313" key="5">
    <source>
        <dbReference type="EMBL" id="CAD5112242.1"/>
    </source>
</evidence>
<dbReference type="EMBL" id="CAJFCJ010000002">
    <property type="protein sequence ID" value="CAD5112242.1"/>
    <property type="molecule type" value="Genomic_DNA"/>
</dbReference>
<evidence type="ECO:0000313" key="6">
    <source>
        <dbReference type="Proteomes" id="UP000549394"/>
    </source>
</evidence>
<dbReference type="SUPFAM" id="SSF48403">
    <property type="entry name" value="Ankyrin repeat"/>
    <property type="match status" value="1"/>
</dbReference>
<feature type="repeat" description="ANK" evidence="3">
    <location>
        <begin position="62"/>
        <end position="94"/>
    </location>
</feature>
<dbReference type="InterPro" id="IPR036770">
    <property type="entry name" value="Ankyrin_rpt-contain_sf"/>
</dbReference>
<keyword evidence="2 3" id="KW-0040">ANK repeat</keyword>
<protein>
    <submittedName>
        <fullName evidence="5">DgyrCDS1473</fullName>
    </submittedName>
</protein>
<dbReference type="PANTHER" id="PTHR24201:SF15">
    <property type="entry name" value="ANKYRIN REPEAT DOMAIN-CONTAINING PROTEIN 66"/>
    <property type="match status" value="1"/>
</dbReference>
<dbReference type="InterPro" id="IPR050776">
    <property type="entry name" value="Ank_Repeat/CDKN_Inhibitor"/>
</dbReference>
<evidence type="ECO:0000256" key="3">
    <source>
        <dbReference type="PROSITE-ProRule" id="PRU00023"/>
    </source>
</evidence>
<reference evidence="5 6" key="1">
    <citation type="submission" date="2020-08" db="EMBL/GenBank/DDBJ databases">
        <authorList>
            <person name="Hejnol A."/>
        </authorList>
    </citation>
    <scope>NUCLEOTIDE SEQUENCE [LARGE SCALE GENOMIC DNA]</scope>
</reference>
<feature type="repeat" description="ANK" evidence="3">
    <location>
        <begin position="95"/>
        <end position="127"/>
    </location>
</feature>
<evidence type="ECO:0000256" key="2">
    <source>
        <dbReference type="ARBA" id="ARBA00023043"/>
    </source>
</evidence>
<dbReference type="PANTHER" id="PTHR24201">
    <property type="entry name" value="ANK_REP_REGION DOMAIN-CONTAINING PROTEIN"/>
    <property type="match status" value="1"/>
</dbReference>
<comment type="caution">
    <text evidence="5">The sequence shown here is derived from an EMBL/GenBank/DDBJ whole genome shotgun (WGS) entry which is preliminary data.</text>
</comment>
<dbReference type="PROSITE" id="PS50297">
    <property type="entry name" value="ANK_REP_REGION"/>
    <property type="match status" value="2"/>
</dbReference>
<feature type="compositionally biased region" description="Polar residues" evidence="4">
    <location>
        <begin position="7"/>
        <end position="16"/>
    </location>
</feature>
<organism evidence="5 6">
    <name type="scientific">Dimorphilus gyrociliatus</name>
    <dbReference type="NCBI Taxonomy" id="2664684"/>
    <lineage>
        <taxon>Eukaryota</taxon>
        <taxon>Metazoa</taxon>
        <taxon>Spiralia</taxon>
        <taxon>Lophotrochozoa</taxon>
        <taxon>Annelida</taxon>
        <taxon>Polychaeta</taxon>
        <taxon>Polychaeta incertae sedis</taxon>
        <taxon>Dinophilidae</taxon>
        <taxon>Dimorphilus</taxon>
    </lineage>
</organism>
<evidence type="ECO:0000256" key="1">
    <source>
        <dbReference type="ARBA" id="ARBA00022737"/>
    </source>
</evidence>
<keyword evidence="6" id="KW-1185">Reference proteome</keyword>
<gene>
    <name evidence="5" type="ORF">DGYR_LOCUS1420</name>
</gene>
<dbReference type="Proteomes" id="UP000549394">
    <property type="component" value="Unassembled WGS sequence"/>
</dbReference>
<evidence type="ECO:0000256" key="4">
    <source>
        <dbReference type="SAM" id="MobiDB-lite"/>
    </source>
</evidence>
<proteinExistence type="predicted"/>
<sequence>MNDKNDSVSNDSFSSYDDNEDDSTRVVFMELHEAAANGDSEKLADIIQLGKHNINEADQDWNGKTPLHWACSKGNLDCAKVLLSSGADSSPRMHGGWTPAHSAAETGKLQILKLLQTYKAPLNLIDDFGDSPKRIAQTYGHTECEQFLQAIEKEQDINQ</sequence>
<feature type="region of interest" description="Disordered" evidence="4">
    <location>
        <begin position="1"/>
        <end position="20"/>
    </location>
</feature>
<accession>A0A7I8VCI0</accession>
<dbReference type="Pfam" id="PF12796">
    <property type="entry name" value="Ank_2"/>
    <property type="match status" value="1"/>
</dbReference>
<dbReference type="Gene3D" id="1.25.40.20">
    <property type="entry name" value="Ankyrin repeat-containing domain"/>
    <property type="match status" value="2"/>
</dbReference>